<dbReference type="GeneID" id="98127328"/>
<evidence type="ECO:0000313" key="4">
    <source>
        <dbReference type="EMBL" id="KAL2266667.1"/>
    </source>
</evidence>
<dbReference type="Proteomes" id="UP001600064">
    <property type="component" value="Unassembled WGS sequence"/>
</dbReference>
<keyword evidence="5" id="KW-1185">Reference proteome</keyword>
<dbReference type="Pfam" id="PF08487">
    <property type="entry name" value="VIT"/>
    <property type="match status" value="1"/>
</dbReference>
<name>A0ABR4D8S2_9PEZI</name>
<dbReference type="Pfam" id="PF13768">
    <property type="entry name" value="VWA_3"/>
    <property type="match status" value="1"/>
</dbReference>
<dbReference type="EMBL" id="JAZGUE010000005">
    <property type="protein sequence ID" value="KAL2266667.1"/>
    <property type="molecule type" value="Genomic_DNA"/>
</dbReference>
<gene>
    <name evidence="4" type="ORF">VTJ83DRAFT_6019</name>
</gene>
<feature type="compositionally biased region" description="Pro residues" evidence="1">
    <location>
        <begin position="514"/>
        <end position="526"/>
    </location>
</feature>
<dbReference type="InterPro" id="IPR036465">
    <property type="entry name" value="vWFA_dom_sf"/>
</dbReference>
<sequence>MHYQTICGLYYVVPHPPDTYLPPQRRYLPQLSLSARTKIVASTSRTVLTQTFVNPKDSPIPELRYTFPLYEGVSAVGFVCTINNDRVIRGLVKERSEARAVYQEAVDRGETAGLLEQLPDASDVFTTTVGNVPANATLKVDITYLGELKHDAEVDGIRFTMPTSIAPRYGDYPGQLLESSAPRPDAGLSIVVDVEMPEGSNVKSVQSPSHPIAVTLGNTSDGAARGADMSLHKASATLSQATAELGGDFVLQVVAADAGRPVAVLETHPTLPNQRALMATLVPRFNLPPSKPEIVFLCDRSGSMGGIRVENMKKALRVFLKSLPVGVKFNICSFGSRFKFLFERGSQTYDQPTLEKAMKHVDGFDADFGGTDIYEPMDAAFKKRYEDMDLELFLLTDGEIWDQNRLFELIRDNVAKARGKIRVFTLGIGNDVSHALIEGVANAGNGFAQTVGDAENMNSKVVRMLKASLTPHINDYTLEVKYGGGGAADDDDDKDDFEVIEKVMDALAIDVKNAPPPEYTPAPAPEPDPKKPISLFDESADPDAPVTDAGLDATARGKYSHVPPVPEPKLLQAPFQIPPLFPFSRTTVYLLLSPGSVQKPPKSVVLRGTSPYGPVELEVPVTALADKGETIHQLAARKAVRELEDGRGWIYHARDAGSEARPLVKDQHRGRFDDMVEREAVRLGVRYQVGGKWCSFVAVEANDGAVRDKVPPPPPPPPPPQVEAAKEAFGGPGKLRMRMARSAGPSAAFAAPALGRAAPQHAMLESALVSSNPATLKKTRAPRLGGFGGFGGLLKSATSRFSSSSSSFAPAAAPPSMPVACAMPPPPPAPAPAPLGFFSAAASADMRRCSSEVDAEAEECDAAEEDKMAVDTGCSAPEPAPVGPSREDQLAALVAGQRFAGSWAWDAATLAVALGKDRREVKALEAPGELGGKKAGEALATAVVLVFLEEKLREMKDEWEMMADKAREWLAEELKKVGEARDVEGYLVAAKGWMEKQGVRF</sequence>
<dbReference type="SMART" id="SM00609">
    <property type="entry name" value="VIT"/>
    <property type="match status" value="1"/>
</dbReference>
<dbReference type="SUPFAM" id="SSF53300">
    <property type="entry name" value="vWA-like"/>
    <property type="match status" value="1"/>
</dbReference>
<organism evidence="4 5">
    <name type="scientific">Remersonia thermophila</name>
    <dbReference type="NCBI Taxonomy" id="72144"/>
    <lineage>
        <taxon>Eukaryota</taxon>
        <taxon>Fungi</taxon>
        <taxon>Dikarya</taxon>
        <taxon>Ascomycota</taxon>
        <taxon>Pezizomycotina</taxon>
        <taxon>Sordariomycetes</taxon>
        <taxon>Sordariomycetidae</taxon>
        <taxon>Sordariales</taxon>
        <taxon>Sordariales incertae sedis</taxon>
        <taxon>Remersonia</taxon>
    </lineage>
</organism>
<reference evidence="4 5" key="1">
    <citation type="journal article" date="2024" name="Commun. Biol.">
        <title>Comparative genomic analysis of thermophilic fungi reveals convergent evolutionary adaptations and gene losses.</title>
        <authorList>
            <person name="Steindorff A.S."/>
            <person name="Aguilar-Pontes M.V."/>
            <person name="Robinson A.J."/>
            <person name="Andreopoulos B."/>
            <person name="LaButti K."/>
            <person name="Kuo A."/>
            <person name="Mondo S."/>
            <person name="Riley R."/>
            <person name="Otillar R."/>
            <person name="Haridas S."/>
            <person name="Lipzen A."/>
            <person name="Grimwood J."/>
            <person name="Schmutz J."/>
            <person name="Clum A."/>
            <person name="Reid I.D."/>
            <person name="Moisan M.C."/>
            <person name="Butler G."/>
            <person name="Nguyen T.T.M."/>
            <person name="Dewar K."/>
            <person name="Conant G."/>
            <person name="Drula E."/>
            <person name="Henrissat B."/>
            <person name="Hansel C."/>
            <person name="Singer S."/>
            <person name="Hutchinson M.I."/>
            <person name="de Vries R.P."/>
            <person name="Natvig D.O."/>
            <person name="Powell A.J."/>
            <person name="Tsang A."/>
            <person name="Grigoriev I.V."/>
        </authorList>
    </citation>
    <scope>NUCLEOTIDE SEQUENCE [LARGE SCALE GENOMIC DNA]</scope>
    <source>
        <strain evidence="4 5">ATCC 22073</strain>
    </source>
</reference>
<dbReference type="PROSITE" id="PS51468">
    <property type="entry name" value="VIT"/>
    <property type="match status" value="1"/>
</dbReference>
<evidence type="ECO:0000313" key="5">
    <source>
        <dbReference type="Proteomes" id="UP001600064"/>
    </source>
</evidence>
<accession>A0ABR4D8S2</accession>
<dbReference type="InterPro" id="IPR002035">
    <property type="entry name" value="VWF_A"/>
</dbReference>
<evidence type="ECO:0000256" key="1">
    <source>
        <dbReference type="SAM" id="MobiDB-lite"/>
    </source>
</evidence>
<evidence type="ECO:0000259" key="2">
    <source>
        <dbReference type="PROSITE" id="PS50234"/>
    </source>
</evidence>
<proteinExistence type="predicted"/>
<dbReference type="InterPro" id="IPR013694">
    <property type="entry name" value="VIT"/>
</dbReference>
<protein>
    <submittedName>
        <fullName evidence="4">Uncharacterized protein</fullName>
    </submittedName>
</protein>
<feature type="region of interest" description="Disordered" evidence="1">
    <location>
        <begin position="512"/>
        <end position="533"/>
    </location>
</feature>
<dbReference type="PANTHER" id="PTHR45737">
    <property type="entry name" value="VON WILLEBRAND FACTOR A DOMAIN-CONTAINING PROTEIN 5A"/>
    <property type="match status" value="1"/>
</dbReference>
<dbReference type="SMART" id="SM00327">
    <property type="entry name" value="VWA"/>
    <property type="match status" value="1"/>
</dbReference>
<dbReference type="PROSITE" id="PS50234">
    <property type="entry name" value="VWFA"/>
    <property type="match status" value="1"/>
</dbReference>
<comment type="caution">
    <text evidence="4">The sequence shown here is derived from an EMBL/GenBank/DDBJ whole genome shotgun (WGS) entry which is preliminary data.</text>
</comment>
<feature type="domain" description="VIT" evidence="3">
    <location>
        <begin position="14"/>
        <end position="146"/>
    </location>
</feature>
<feature type="domain" description="VWFA" evidence="2">
    <location>
        <begin position="293"/>
        <end position="473"/>
    </location>
</feature>
<dbReference type="RefSeq" id="XP_070865394.1">
    <property type="nucleotide sequence ID" value="XM_071012684.1"/>
</dbReference>
<feature type="compositionally biased region" description="Pro residues" evidence="1">
    <location>
        <begin position="711"/>
        <end position="721"/>
    </location>
</feature>
<evidence type="ECO:0000259" key="3">
    <source>
        <dbReference type="PROSITE" id="PS51468"/>
    </source>
</evidence>
<feature type="region of interest" description="Disordered" evidence="1">
    <location>
        <begin position="705"/>
        <end position="726"/>
    </location>
</feature>
<dbReference type="Gene3D" id="3.40.50.410">
    <property type="entry name" value="von Willebrand factor, type A domain"/>
    <property type="match status" value="1"/>
</dbReference>
<dbReference type="PANTHER" id="PTHR45737:SF6">
    <property type="entry name" value="VON WILLEBRAND FACTOR A DOMAIN-CONTAINING PROTEIN 5A"/>
    <property type="match status" value="1"/>
</dbReference>